<dbReference type="EMBL" id="JASCZI010213658">
    <property type="protein sequence ID" value="MED6201509.1"/>
    <property type="molecule type" value="Genomic_DNA"/>
</dbReference>
<evidence type="ECO:0000313" key="2">
    <source>
        <dbReference type="Proteomes" id="UP001341840"/>
    </source>
</evidence>
<keyword evidence="2" id="KW-1185">Reference proteome</keyword>
<organism evidence="1 2">
    <name type="scientific">Stylosanthes scabra</name>
    <dbReference type="NCBI Taxonomy" id="79078"/>
    <lineage>
        <taxon>Eukaryota</taxon>
        <taxon>Viridiplantae</taxon>
        <taxon>Streptophyta</taxon>
        <taxon>Embryophyta</taxon>
        <taxon>Tracheophyta</taxon>
        <taxon>Spermatophyta</taxon>
        <taxon>Magnoliopsida</taxon>
        <taxon>eudicotyledons</taxon>
        <taxon>Gunneridae</taxon>
        <taxon>Pentapetalae</taxon>
        <taxon>rosids</taxon>
        <taxon>fabids</taxon>
        <taxon>Fabales</taxon>
        <taxon>Fabaceae</taxon>
        <taxon>Papilionoideae</taxon>
        <taxon>50 kb inversion clade</taxon>
        <taxon>dalbergioids sensu lato</taxon>
        <taxon>Dalbergieae</taxon>
        <taxon>Pterocarpus clade</taxon>
        <taxon>Stylosanthes</taxon>
    </lineage>
</organism>
<dbReference type="Proteomes" id="UP001341840">
    <property type="component" value="Unassembled WGS sequence"/>
</dbReference>
<reference evidence="1 2" key="1">
    <citation type="journal article" date="2023" name="Plants (Basel)">
        <title>Bridging the Gap: Combining Genomics and Transcriptomics Approaches to Understand Stylosanthes scabra, an Orphan Legume from the Brazilian Caatinga.</title>
        <authorList>
            <person name="Ferreira-Neto J.R.C."/>
            <person name="da Silva M.D."/>
            <person name="Binneck E."/>
            <person name="de Melo N.F."/>
            <person name="da Silva R.H."/>
            <person name="de Melo A.L.T.M."/>
            <person name="Pandolfi V."/>
            <person name="Bustamante F.O."/>
            <person name="Brasileiro-Vidal A.C."/>
            <person name="Benko-Iseppon A.M."/>
        </authorList>
    </citation>
    <scope>NUCLEOTIDE SEQUENCE [LARGE SCALE GENOMIC DNA]</scope>
    <source>
        <tissue evidence="1">Leaves</tissue>
    </source>
</reference>
<protein>
    <submittedName>
        <fullName evidence="1">Uncharacterized protein</fullName>
    </submittedName>
</protein>
<evidence type="ECO:0000313" key="1">
    <source>
        <dbReference type="EMBL" id="MED6201509.1"/>
    </source>
</evidence>
<accession>A0ABU6XWI4</accession>
<proteinExistence type="predicted"/>
<sequence>MSLMISFQLYNISLPILTAGATDARASGDYPNHATPGLLGPSAGDRKRTVSICHGGSERSPCRCSMYAGCSISSRTAHRWGPDQRVRAGLPGVVWDTHLGHGRGMSGRTSPSWRGEELCWGEDDLAEAASADDSGVRGSAGCVATVCPMLHHDDDRGRLVPRQDQQHRVAAVGPVAARL</sequence>
<name>A0ABU6XWI4_9FABA</name>
<gene>
    <name evidence="1" type="ORF">PIB30_095723</name>
</gene>
<comment type="caution">
    <text evidence="1">The sequence shown here is derived from an EMBL/GenBank/DDBJ whole genome shotgun (WGS) entry which is preliminary data.</text>
</comment>